<organism evidence="2 3">
    <name type="scientific">Candidatus Cryptobacteroides merdigallinarum</name>
    <dbReference type="NCBI Taxonomy" id="2840770"/>
    <lineage>
        <taxon>Bacteria</taxon>
        <taxon>Pseudomonadati</taxon>
        <taxon>Bacteroidota</taxon>
        <taxon>Bacteroidia</taxon>
        <taxon>Bacteroidales</taxon>
        <taxon>Candidatus Cryptobacteroides</taxon>
    </lineage>
</organism>
<reference evidence="2" key="1">
    <citation type="submission" date="2020-10" db="EMBL/GenBank/DDBJ databases">
        <authorList>
            <person name="Gilroy R."/>
        </authorList>
    </citation>
    <scope>NUCLEOTIDE SEQUENCE</scope>
    <source>
        <strain evidence="2">20514</strain>
    </source>
</reference>
<evidence type="ECO:0000256" key="1">
    <source>
        <dbReference type="SAM" id="Phobius"/>
    </source>
</evidence>
<evidence type="ECO:0000313" key="3">
    <source>
        <dbReference type="Proteomes" id="UP000810252"/>
    </source>
</evidence>
<accession>A0A9D9HG32</accession>
<sequence>MRFSFGFFGTQEHRVFNYRPRYYDPEKEALKQKFGHVDGSRDKEPYVPGTYINGSFRNGNYQKTKRSGKTQAIIGLVGLVLFFIILVLITKYYTLLW</sequence>
<name>A0A9D9HG32_9BACT</name>
<dbReference type="AlphaFoldDB" id="A0A9D9HG32"/>
<reference evidence="2" key="2">
    <citation type="journal article" date="2021" name="PeerJ">
        <title>Extensive microbial diversity within the chicken gut microbiome revealed by metagenomics and culture.</title>
        <authorList>
            <person name="Gilroy R."/>
            <person name="Ravi A."/>
            <person name="Getino M."/>
            <person name="Pursley I."/>
            <person name="Horton D.L."/>
            <person name="Alikhan N.F."/>
            <person name="Baker D."/>
            <person name="Gharbi K."/>
            <person name="Hall N."/>
            <person name="Watson M."/>
            <person name="Adriaenssens E.M."/>
            <person name="Foster-Nyarko E."/>
            <person name="Jarju S."/>
            <person name="Secka A."/>
            <person name="Antonio M."/>
            <person name="Oren A."/>
            <person name="Chaudhuri R.R."/>
            <person name="La Ragione R."/>
            <person name="Hildebrand F."/>
            <person name="Pallen M.J."/>
        </authorList>
    </citation>
    <scope>NUCLEOTIDE SEQUENCE</scope>
    <source>
        <strain evidence="2">20514</strain>
    </source>
</reference>
<evidence type="ECO:0000313" key="2">
    <source>
        <dbReference type="EMBL" id="MBO8449429.1"/>
    </source>
</evidence>
<dbReference type="Proteomes" id="UP000810252">
    <property type="component" value="Unassembled WGS sequence"/>
</dbReference>
<dbReference type="EMBL" id="JADIMQ010000132">
    <property type="protein sequence ID" value="MBO8449429.1"/>
    <property type="molecule type" value="Genomic_DNA"/>
</dbReference>
<keyword evidence="1" id="KW-0472">Membrane</keyword>
<protein>
    <submittedName>
        <fullName evidence="2">Uncharacterized protein</fullName>
    </submittedName>
</protein>
<comment type="caution">
    <text evidence="2">The sequence shown here is derived from an EMBL/GenBank/DDBJ whole genome shotgun (WGS) entry which is preliminary data.</text>
</comment>
<keyword evidence="1" id="KW-1133">Transmembrane helix</keyword>
<proteinExistence type="predicted"/>
<feature type="transmembrane region" description="Helical" evidence="1">
    <location>
        <begin position="72"/>
        <end position="93"/>
    </location>
</feature>
<keyword evidence="1" id="KW-0812">Transmembrane</keyword>
<gene>
    <name evidence="2" type="ORF">IAC29_09210</name>
</gene>